<dbReference type="EMBL" id="KV426569">
    <property type="protein sequence ID" value="KZV79752.1"/>
    <property type="molecule type" value="Genomic_DNA"/>
</dbReference>
<accession>A0A165B3E2</accession>
<reference evidence="1 2" key="1">
    <citation type="journal article" date="2016" name="Mol. Biol. Evol.">
        <title>Comparative Genomics of Early-Diverging Mushroom-Forming Fungi Provides Insights into the Origins of Lignocellulose Decay Capabilities.</title>
        <authorList>
            <person name="Nagy L.G."/>
            <person name="Riley R."/>
            <person name="Tritt A."/>
            <person name="Adam C."/>
            <person name="Daum C."/>
            <person name="Floudas D."/>
            <person name="Sun H."/>
            <person name="Yadav J.S."/>
            <person name="Pangilinan J."/>
            <person name="Larsson K.H."/>
            <person name="Matsuura K."/>
            <person name="Barry K."/>
            <person name="Labutti K."/>
            <person name="Kuo R."/>
            <person name="Ohm R.A."/>
            <person name="Bhattacharya S.S."/>
            <person name="Shirouzu T."/>
            <person name="Yoshinaga Y."/>
            <person name="Martin F.M."/>
            <person name="Grigoriev I.V."/>
            <person name="Hibbett D.S."/>
        </authorList>
    </citation>
    <scope>NUCLEOTIDE SEQUENCE [LARGE SCALE GENOMIC DNA]</scope>
    <source>
        <strain evidence="1 2">HHB12029</strain>
    </source>
</reference>
<name>A0A165B3E2_EXIGL</name>
<sequence>MPLFLALKQLRSLRILVQLDANSEIGELGELLKVMTCRLHQLNIYFIPLTGQFHGVFAAARILIMPMPACLRILRKMAILLAIVPTQNDIAAMQEAVRPFRAFCRWRRVAFRGPYIA</sequence>
<evidence type="ECO:0000313" key="1">
    <source>
        <dbReference type="EMBL" id="KZV79752.1"/>
    </source>
</evidence>
<dbReference type="InParanoid" id="A0A165B3E2"/>
<dbReference type="Proteomes" id="UP000077266">
    <property type="component" value="Unassembled WGS sequence"/>
</dbReference>
<organism evidence="1 2">
    <name type="scientific">Exidia glandulosa HHB12029</name>
    <dbReference type="NCBI Taxonomy" id="1314781"/>
    <lineage>
        <taxon>Eukaryota</taxon>
        <taxon>Fungi</taxon>
        <taxon>Dikarya</taxon>
        <taxon>Basidiomycota</taxon>
        <taxon>Agaricomycotina</taxon>
        <taxon>Agaricomycetes</taxon>
        <taxon>Auriculariales</taxon>
        <taxon>Exidiaceae</taxon>
        <taxon>Exidia</taxon>
    </lineage>
</organism>
<proteinExistence type="predicted"/>
<evidence type="ECO:0000313" key="2">
    <source>
        <dbReference type="Proteomes" id="UP000077266"/>
    </source>
</evidence>
<protein>
    <submittedName>
        <fullName evidence="1">Uncharacterized protein</fullName>
    </submittedName>
</protein>
<dbReference type="AlphaFoldDB" id="A0A165B3E2"/>
<keyword evidence="2" id="KW-1185">Reference proteome</keyword>
<gene>
    <name evidence="1" type="ORF">EXIGLDRAFT_734315</name>
</gene>